<dbReference type="PROSITE" id="PS51782">
    <property type="entry name" value="LYSM"/>
    <property type="match status" value="1"/>
</dbReference>
<comment type="similarity">
    <text evidence="1">Belongs to the peptidase C40 family.</text>
</comment>
<dbReference type="InterPro" id="IPR018392">
    <property type="entry name" value="LysM"/>
</dbReference>
<keyword evidence="4" id="KW-0677">Repeat</keyword>
<name>A0A537LDH2_9BACT</name>
<feature type="domain" description="NlpC/P60" evidence="9">
    <location>
        <begin position="114"/>
        <end position="237"/>
    </location>
</feature>
<dbReference type="Gene3D" id="3.90.1720.10">
    <property type="entry name" value="endopeptidase domain like (from Nostoc punctiforme)"/>
    <property type="match status" value="1"/>
</dbReference>
<evidence type="ECO:0000256" key="4">
    <source>
        <dbReference type="ARBA" id="ARBA00022737"/>
    </source>
</evidence>
<evidence type="ECO:0000256" key="3">
    <source>
        <dbReference type="ARBA" id="ARBA00022729"/>
    </source>
</evidence>
<dbReference type="GO" id="GO:0006508">
    <property type="term" value="P:proteolysis"/>
    <property type="evidence" value="ECO:0007669"/>
    <property type="project" value="UniProtKB-KW"/>
</dbReference>
<dbReference type="InterPro" id="IPR038765">
    <property type="entry name" value="Papain-like_cys_pep_sf"/>
</dbReference>
<accession>A0A537LDH2</accession>
<dbReference type="CDD" id="cd00118">
    <property type="entry name" value="LysM"/>
    <property type="match status" value="1"/>
</dbReference>
<protein>
    <submittedName>
        <fullName evidence="10">LysM peptidoglycan-binding domain-containing NlpC/P60 family protein</fullName>
    </submittedName>
</protein>
<dbReference type="PROSITE" id="PS51935">
    <property type="entry name" value="NLPC_P60"/>
    <property type="match status" value="1"/>
</dbReference>
<evidence type="ECO:0000256" key="6">
    <source>
        <dbReference type="ARBA" id="ARBA00022807"/>
    </source>
</evidence>
<evidence type="ECO:0000256" key="7">
    <source>
        <dbReference type="SAM" id="SignalP"/>
    </source>
</evidence>
<dbReference type="GO" id="GO:0008234">
    <property type="term" value="F:cysteine-type peptidase activity"/>
    <property type="evidence" value="ECO:0007669"/>
    <property type="project" value="UniProtKB-KW"/>
</dbReference>
<feature type="signal peptide" evidence="7">
    <location>
        <begin position="1"/>
        <end position="20"/>
    </location>
</feature>
<organism evidence="10 13">
    <name type="scientific">Candidatus Segetimicrobium genomatis</name>
    <dbReference type="NCBI Taxonomy" id="2569760"/>
    <lineage>
        <taxon>Bacteria</taxon>
        <taxon>Bacillati</taxon>
        <taxon>Candidatus Sysuimicrobiota</taxon>
        <taxon>Candidatus Sysuimicrobiia</taxon>
        <taxon>Candidatus Sysuimicrobiales</taxon>
        <taxon>Candidatus Segetimicrobiaceae</taxon>
        <taxon>Candidatus Segetimicrobium</taxon>
    </lineage>
</organism>
<evidence type="ECO:0000256" key="2">
    <source>
        <dbReference type="ARBA" id="ARBA00022670"/>
    </source>
</evidence>
<evidence type="ECO:0000313" key="10">
    <source>
        <dbReference type="EMBL" id="TMJ06079.1"/>
    </source>
</evidence>
<dbReference type="Pfam" id="PF01476">
    <property type="entry name" value="LysM"/>
    <property type="match status" value="1"/>
</dbReference>
<gene>
    <name evidence="11" type="ORF">E6G98_06565</name>
    <name evidence="10" type="ORF">E6G99_09410</name>
</gene>
<dbReference type="PANTHER" id="PTHR47053:SF1">
    <property type="entry name" value="MUREIN DD-ENDOPEPTIDASE MEPH-RELATED"/>
    <property type="match status" value="1"/>
</dbReference>
<evidence type="ECO:0000256" key="5">
    <source>
        <dbReference type="ARBA" id="ARBA00022801"/>
    </source>
</evidence>
<dbReference type="SMART" id="SM00257">
    <property type="entry name" value="LysM"/>
    <property type="match status" value="1"/>
</dbReference>
<sequence>MRHVLVGLLVLLAGTLPAAAATAQLSVSRGTQPALIAIHWVRPGDTLLGIAWRYRVTVDMIKRANGLWTDIILPGQRLDIPTRGSVAVLARRYTPAPQPIPVPRVAFQRTAREGSQGARLVQEAKRYLGVRYVWGGTSAHALDCSGLIFRVFSSYVPSLGRLRSYDYFRMSKIVAPETLLPGDLVFFTTDDPGPSHMGIFIGDGKFIHASSTAGGVTITSLDDPFYGQRFLGVRRLLNP</sequence>
<dbReference type="Pfam" id="PF00877">
    <property type="entry name" value="NLPC_P60"/>
    <property type="match status" value="1"/>
</dbReference>
<dbReference type="InterPro" id="IPR000064">
    <property type="entry name" value="NLP_P60_dom"/>
</dbReference>
<evidence type="ECO:0000313" key="12">
    <source>
        <dbReference type="Proteomes" id="UP000315217"/>
    </source>
</evidence>
<dbReference type="Proteomes" id="UP000318661">
    <property type="component" value="Unassembled WGS sequence"/>
</dbReference>
<evidence type="ECO:0000313" key="13">
    <source>
        <dbReference type="Proteomes" id="UP000318661"/>
    </source>
</evidence>
<comment type="caution">
    <text evidence="10">The sequence shown here is derived from an EMBL/GenBank/DDBJ whole genome shotgun (WGS) entry which is preliminary data.</text>
</comment>
<evidence type="ECO:0000259" key="9">
    <source>
        <dbReference type="PROSITE" id="PS51935"/>
    </source>
</evidence>
<feature type="chain" id="PRO_5036134903" evidence="7">
    <location>
        <begin position="21"/>
        <end position="239"/>
    </location>
</feature>
<reference evidence="12 13" key="1">
    <citation type="journal article" date="2019" name="Nat. Microbiol.">
        <title>Mediterranean grassland soil C-N compound turnover is dependent on rainfall and depth, and is mediated by genomically divergent microorganisms.</title>
        <authorList>
            <person name="Diamond S."/>
            <person name="Andeer P.F."/>
            <person name="Li Z."/>
            <person name="Crits-Christoph A."/>
            <person name="Burstein D."/>
            <person name="Anantharaman K."/>
            <person name="Lane K.R."/>
            <person name="Thomas B.C."/>
            <person name="Pan C."/>
            <person name="Northen T.R."/>
            <person name="Banfield J.F."/>
        </authorList>
    </citation>
    <scope>NUCLEOTIDE SEQUENCE [LARGE SCALE GENOMIC DNA]</scope>
    <source>
        <strain evidence="11">NP_1</strain>
        <strain evidence="10">NP_2</strain>
    </source>
</reference>
<dbReference type="PANTHER" id="PTHR47053">
    <property type="entry name" value="MUREIN DD-ENDOPEPTIDASE MEPH-RELATED"/>
    <property type="match status" value="1"/>
</dbReference>
<keyword evidence="6" id="KW-0788">Thiol protease</keyword>
<keyword evidence="5" id="KW-0378">Hydrolase</keyword>
<dbReference type="InterPro" id="IPR051202">
    <property type="entry name" value="Peptidase_C40"/>
</dbReference>
<evidence type="ECO:0000256" key="1">
    <source>
        <dbReference type="ARBA" id="ARBA00007074"/>
    </source>
</evidence>
<keyword evidence="3 7" id="KW-0732">Signal</keyword>
<keyword evidence="2" id="KW-0645">Protease</keyword>
<dbReference type="Gene3D" id="3.10.350.10">
    <property type="entry name" value="LysM domain"/>
    <property type="match status" value="1"/>
</dbReference>
<dbReference type="EMBL" id="VBAI01000093">
    <property type="protein sequence ID" value="TMJ10846.1"/>
    <property type="molecule type" value="Genomic_DNA"/>
</dbReference>
<dbReference type="InterPro" id="IPR036779">
    <property type="entry name" value="LysM_dom_sf"/>
</dbReference>
<dbReference type="SUPFAM" id="SSF54106">
    <property type="entry name" value="LysM domain"/>
    <property type="match status" value="1"/>
</dbReference>
<proteinExistence type="inferred from homology"/>
<dbReference type="Proteomes" id="UP000315217">
    <property type="component" value="Unassembled WGS sequence"/>
</dbReference>
<dbReference type="EMBL" id="VBAJ01000236">
    <property type="protein sequence ID" value="TMJ06079.1"/>
    <property type="molecule type" value="Genomic_DNA"/>
</dbReference>
<evidence type="ECO:0000313" key="11">
    <source>
        <dbReference type="EMBL" id="TMJ10846.1"/>
    </source>
</evidence>
<dbReference type="AlphaFoldDB" id="A0A537LDH2"/>
<dbReference type="SUPFAM" id="SSF54001">
    <property type="entry name" value="Cysteine proteinases"/>
    <property type="match status" value="1"/>
</dbReference>
<feature type="domain" description="LysM" evidence="8">
    <location>
        <begin position="37"/>
        <end position="80"/>
    </location>
</feature>
<evidence type="ECO:0000259" key="8">
    <source>
        <dbReference type="PROSITE" id="PS51782"/>
    </source>
</evidence>